<organism evidence="1 2">
    <name type="scientific">Stylosanthes scabra</name>
    <dbReference type="NCBI Taxonomy" id="79078"/>
    <lineage>
        <taxon>Eukaryota</taxon>
        <taxon>Viridiplantae</taxon>
        <taxon>Streptophyta</taxon>
        <taxon>Embryophyta</taxon>
        <taxon>Tracheophyta</taxon>
        <taxon>Spermatophyta</taxon>
        <taxon>Magnoliopsida</taxon>
        <taxon>eudicotyledons</taxon>
        <taxon>Gunneridae</taxon>
        <taxon>Pentapetalae</taxon>
        <taxon>rosids</taxon>
        <taxon>fabids</taxon>
        <taxon>Fabales</taxon>
        <taxon>Fabaceae</taxon>
        <taxon>Papilionoideae</taxon>
        <taxon>50 kb inversion clade</taxon>
        <taxon>dalbergioids sensu lato</taxon>
        <taxon>Dalbergieae</taxon>
        <taxon>Pterocarpus clade</taxon>
        <taxon>Stylosanthes</taxon>
    </lineage>
</organism>
<name>A0ABU6V7B0_9FABA</name>
<proteinExistence type="predicted"/>
<gene>
    <name evidence="1" type="ORF">PIB30_019905</name>
</gene>
<evidence type="ECO:0000313" key="1">
    <source>
        <dbReference type="EMBL" id="MED6169262.1"/>
    </source>
</evidence>
<evidence type="ECO:0000313" key="2">
    <source>
        <dbReference type="Proteomes" id="UP001341840"/>
    </source>
</evidence>
<reference evidence="1 2" key="1">
    <citation type="journal article" date="2023" name="Plants (Basel)">
        <title>Bridging the Gap: Combining Genomics and Transcriptomics Approaches to Understand Stylosanthes scabra, an Orphan Legume from the Brazilian Caatinga.</title>
        <authorList>
            <person name="Ferreira-Neto J.R.C."/>
            <person name="da Silva M.D."/>
            <person name="Binneck E."/>
            <person name="de Melo N.F."/>
            <person name="da Silva R.H."/>
            <person name="de Melo A.L.T.M."/>
            <person name="Pandolfi V."/>
            <person name="Bustamante F.O."/>
            <person name="Brasileiro-Vidal A.C."/>
            <person name="Benko-Iseppon A.M."/>
        </authorList>
    </citation>
    <scope>NUCLEOTIDE SEQUENCE [LARGE SCALE GENOMIC DNA]</scope>
    <source>
        <tissue evidence="1">Leaves</tissue>
    </source>
</reference>
<comment type="caution">
    <text evidence="1">The sequence shown here is derived from an EMBL/GenBank/DDBJ whole genome shotgun (WGS) entry which is preliminary data.</text>
</comment>
<protein>
    <submittedName>
        <fullName evidence="1">Uncharacterized protein</fullName>
    </submittedName>
</protein>
<keyword evidence="2" id="KW-1185">Reference proteome</keyword>
<accession>A0ABU6V7B0</accession>
<sequence>MPNITDDLDTFTDGLAIGRTRVPMAVGKEAARLEVSLVDDPQYGGGLSSIVFSSATFCTFFKNIASDLTRPSSLDDLRFCVMFW</sequence>
<dbReference type="Proteomes" id="UP001341840">
    <property type="component" value="Unassembled WGS sequence"/>
</dbReference>
<dbReference type="EMBL" id="JASCZI010151097">
    <property type="protein sequence ID" value="MED6169262.1"/>
    <property type="molecule type" value="Genomic_DNA"/>
</dbReference>